<dbReference type="Proteomes" id="UP001062846">
    <property type="component" value="Chromosome 3"/>
</dbReference>
<proteinExistence type="predicted"/>
<gene>
    <name evidence="1" type="ORF">RHMOL_Rhmol03G0056000</name>
</gene>
<sequence>MDMIACTIHYIIIMSPAIQFTKVDHRVVLLCSLALHKAVCVISVVQELLITAMNDQDATAEAGSQSYPGCHPIQASAYLSLILACYFSS</sequence>
<organism evidence="1 2">
    <name type="scientific">Rhododendron molle</name>
    <name type="common">Chinese azalea</name>
    <name type="synonym">Azalea mollis</name>
    <dbReference type="NCBI Taxonomy" id="49168"/>
    <lineage>
        <taxon>Eukaryota</taxon>
        <taxon>Viridiplantae</taxon>
        <taxon>Streptophyta</taxon>
        <taxon>Embryophyta</taxon>
        <taxon>Tracheophyta</taxon>
        <taxon>Spermatophyta</taxon>
        <taxon>Magnoliopsida</taxon>
        <taxon>eudicotyledons</taxon>
        <taxon>Gunneridae</taxon>
        <taxon>Pentapetalae</taxon>
        <taxon>asterids</taxon>
        <taxon>Ericales</taxon>
        <taxon>Ericaceae</taxon>
        <taxon>Ericoideae</taxon>
        <taxon>Rhodoreae</taxon>
        <taxon>Rhododendron</taxon>
    </lineage>
</organism>
<name>A0ACC0PAM2_RHOML</name>
<keyword evidence="2" id="KW-1185">Reference proteome</keyword>
<evidence type="ECO:0000313" key="1">
    <source>
        <dbReference type="EMBL" id="KAI8562717.1"/>
    </source>
</evidence>
<accession>A0ACC0PAM2</accession>
<protein>
    <submittedName>
        <fullName evidence="1">Uncharacterized protein</fullName>
    </submittedName>
</protein>
<comment type="caution">
    <text evidence="1">The sequence shown here is derived from an EMBL/GenBank/DDBJ whole genome shotgun (WGS) entry which is preliminary data.</text>
</comment>
<dbReference type="EMBL" id="CM046390">
    <property type="protein sequence ID" value="KAI8562717.1"/>
    <property type="molecule type" value="Genomic_DNA"/>
</dbReference>
<reference evidence="1" key="1">
    <citation type="submission" date="2022-02" db="EMBL/GenBank/DDBJ databases">
        <title>Plant Genome Project.</title>
        <authorList>
            <person name="Zhang R.-G."/>
        </authorList>
    </citation>
    <scope>NUCLEOTIDE SEQUENCE</scope>
    <source>
        <strain evidence="1">AT1</strain>
    </source>
</reference>
<evidence type="ECO:0000313" key="2">
    <source>
        <dbReference type="Proteomes" id="UP001062846"/>
    </source>
</evidence>